<feature type="region of interest" description="Disordered" evidence="1">
    <location>
        <begin position="223"/>
        <end position="254"/>
    </location>
</feature>
<gene>
    <name evidence="3" type="ORF">A6770_09305</name>
</gene>
<accession>A0A367RZJ4</accession>
<sequence length="330" mass="36466">MVNNLLEMAKQGNTDAIASLMNRQLQSKGITAKVTLQDSCIYVLLESATIPDQRAIAPFVVQGMTKLAIEVADSLQVYGKQTGEKRPSWSQAYSLSKGENLLADNLAKNTQDIRTEDNLPGQANGLEEVDSTSGLDAIASHLNRVLANEKVNFKVISEDKLLKVIAKTDQFLDGAVFAENIYKELKNLDLSEFETVGIYKEKLKSGQCFQLKSFLLTSSELETSEPKSSKPAMNSTQGVISKSPKTNQLKPQIQKSNKPKIKIGRVFGVVVILIIAGFIIISLVRRMLILVFLSPALGSFSVILGIFFLWRSYSFLMPLFQKLLSLLTEE</sequence>
<keyword evidence="2" id="KW-1133">Transmembrane helix</keyword>
<keyword evidence="2" id="KW-0472">Membrane</keyword>
<feature type="transmembrane region" description="Helical" evidence="2">
    <location>
        <begin position="287"/>
        <end position="310"/>
    </location>
</feature>
<dbReference type="EMBL" id="LXQD01000023">
    <property type="protein sequence ID" value="RCJ41261.1"/>
    <property type="molecule type" value="Genomic_DNA"/>
</dbReference>
<evidence type="ECO:0000313" key="4">
    <source>
        <dbReference type="Proteomes" id="UP000252107"/>
    </source>
</evidence>
<keyword evidence="4" id="KW-1185">Reference proteome</keyword>
<protein>
    <submittedName>
        <fullName evidence="3">Uncharacterized protein</fullName>
    </submittedName>
</protein>
<feature type="transmembrane region" description="Helical" evidence="2">
    <location>
        <begin position="263"/>
        <end position="281"/>
    </location>
</feature>
<feature type="compositionally biased region" description="Polar residues" evidence="1">
    <location>
        <begin position="232"/>
        <end position="254"/>
    </location>
</feature>
<dbReference type="Proteomes" id="UP000252107">
    <property type="component" value="Unassembled WGS sequence"/>
</dbReference>
<evidence type="ECO:0000256" key="2">
    <source>
        <dbReference type="SAM" id="Phobius"/>
    </source>
</evidence>
<evidence type="ECO:0000256" key="1">
    <source>
        <dbReference type="SAM" id="MobiDB-lite"/>
    </source>
</evidence>
<proteinExistence type="predicted"/>
<name>A0A367RZJ4_9NOSO</name>
<keyword evidence="2" id="KW-0812">Transmembrane</keyword>
<reference evidence="3" key="1">
    <citation type="submission" date="2016-04" db="EMBL/GenBank/DDBJ databases">
        <authorList>
            <person name="Tabuchi Yagui T.R."/>
        </authorList>
    </citation>
    <scope>NUCLEOTIDE SEQUENCE [LARGE SCALE GENOMIC DNA]</scope>
    <source>
        <strain evidence="3">NIES-26</strain>
    </source>
</reference>
<dbReference type="AlphaFoldDB" id="A0A367RZJ4"/>
<evidence type="ECO:0000313" key="3">
    <source>
        <dbReference type="EMBL" id="RCJ41261.1"/>
    </source>
</evidence>
<comment type="caution">
    <text evidence="3">The sequence shown here is derived from an EMBL/GenBank/DDBJ whole genome shotgun (WGS) entry which is preliminary data.</text>
</comment>
<organism evidence="3 4">
    <name type="scientific">Nostoc minutum NIES-26</name>
    <dbReference type="NCBI Taxonomy" id="1844469"/>
    <lineage>
        <taxon>Bacteria</taxon>
        <taxon>Bacillati</taxon>
        <taxon>Cyanobacteriota</taxon>
        <taxon>Cyanophyceae</taxon>
        <taxon>Nostocales</taxon>
        <taxon>Nostocaceae</taxon>
        <taxon>Nostoc</taxon>
    </lineage>
</organism>